<dbReference type="InterPro" id="IPR003540">
    <property type="entry name" value="ADP-ribosyltransferase"/>
</dbReference>
<comment type="caution">
    <text evidence="2">The sequence shown here is derived from an EMBL/GenBank/DDBJ whole genome shotgun (WGS) entry which is preliminary data.</text>
</comment>
<reference evidence="2 3" key="1">
    <citation type="submission" date="2019-07" db="EMBL/GenBank/DDBJ databases">
        <title>Whole genome shotgun sequence of Enterococcus villorum NBRC 100699.</title>
        <authorList>
            <person name="Hosoyama A."/>
            <person name="Uohara A."/>
            <person name="Ohji S."/>
            <person name="Ichikawa N."/>
        </authorList>
    </citation>
    <scope>NUCLEOTIDE SEQUENCE [LARGE SCALE GENOMIC DNA]</scope>
    <source>
        <strain evidence="2 3">NBRC 100699</strain>
    </source>
</reference>
<sequence length="96" mass="10932">MKDFEGKWLNQVKKEKAYLSTSVYSGNVQLPACNIILRLNVPKETAGGYVSVNGFDGFSSERELLLDKDQKYRIDRVSTINLKNKTRYLVDASIIK</sequence>
<dbReference type="Pfam" id="PF03496">
    <property type="entry name" value="ADPrib_exo_Tox"/>
    <property type="match status" value="1"/>
</dbReference>
<dbReference type="EMBL" id="BJWF01000028">
    <property type="protein sequence ID" value="GEL92618.1"/>
    <property type="molecule type" value="Genomic_DNA"/>
</dbReference>
<evidence type="ECO:0000313" key="2">
    <source>
        <dbReference type="EMBL" id="GEL92618.1"/>
    </source>
</evidence>
<dbReference type="Proteomes" id="UP000321830">
    <property type="component" value="Unassembled WGS sequence"/>
</dbReference>
<gene>
    <name evidence="2" type="ORF">EVI01_19550</name>
</gene>
<dbReference type="SUPFAM" id="SSF56399">
    <property type="entry name" value="ADP-ribosylation"/>
    <property type="match status" value="1"/>
</dbReference>
<proteinExistence type="predicted"/>
<dbReference type="PROSITE" id="PS51996">
    <property type="entry name" value="TR_MART"/>
    <property type="match status" value="1"/>
</dbReference>
<dbReference type="GO" id="GO:0005576">
    <property type="term" value="C:extracellular region"/>
    <property type="evidence" value="ECO:0007669"/>
    <property type="project" value="InterPro"/>
</dbReference>
<accession>A0A511J3N0</accession>
<organism evidence="2 3">
    <name type="scientific">Enterococcus villorum</name>
    <dbReference type="NCBI Taxonomy" id="112904"/>
    <lineage>
        <taxon>Bacteria</taxon>
        <taxon>Bacillati</taxon>
        <taxon>Bacillota</taxon>
        <taxon>Bacilli</taxon>
        <taxon>Lactobacillales</taxon>
        <taxon>Enterococcaceae</taxon>
        <taxon>Enterococcus</taxon>
    </lineage>
</organism>
<dbReference type="RefSeq" id="WP_010752647.1">
    <property type="nucleotide sequence ID" value="NZ_BJWF01000028.1"/>
</dbReference>
<evidence type="ECO:0000259" key="1">
    <source>
        <dbReference type="Pfam" id="PF03496"/>
    </source>
</evidence>
<evidence type="ECO:0000313" key="3">
    <source>
        <dbReference type="Proteomes" id="UP000321830"/>
    </source>
</evidence>
<dbReference type="AlphaFoldDB" id="A0A511J3N0"/>
<name>A0A511J3N0_9ENTE</name>
<protein>
    <recommendedName>
        <fullName evidence="1">ADP ribosyltransferase domain-containing protein</fullName>
    </recommendedName>
</protein>
<feature type="domain" description="ADP ribosyltransferase" evidence="1">
    <location>
        <begin position="2"/>
        <end position="95"/>
    </location>
</feature>
<dbReference type="Gene3D" id="3.90.176.10">
    <property type="entry name" value="Toxin ADP-ribosyltransferase, Chain A, domain 1"/>
    <property type="match status" value="1"/>
</dbReference>